<proteinExistence type="predicted"/>
<dbReference type="AlphaFoldDB" id="A0A7S1MJ62"/>
<feature type="chain" id="PRO_5030883509" evidence="1">
    <location>
        <begin position="29"/>
        <end position="293"/>
    </location>
</feature>
<organism evidence="2">
    <name type="scientific">Alexandrium catenella</name>
    <name type="common">Red tide dinoflagellate</name>
    <name type="synonym">Gonyaulax catenella</name>
    <dbReference type="NCBI Taxonomy" id="2925"/>
    <lineage>
        <taxon>Eukaryota</taxon>
        <taxon>Sar</taxon>
        <taxon>Alveolata</taxon>
        <taxon>Dinophyceae</taxon>
        <taxon>Gonyaulacales</taxon>
        <taxon>Pyrocystaceae</taxon>
        <taxon>Alexandrium</taxon>
    </lineage>
</organism>
<sequence>MAATCAMRRRRPAMPMALALARLALAVGEEGGSSDPADWNRSAFRFPGVPMAGDVCECLNWKKLYDAGRIWCGEGLEFNDLHNGTTGVTKEELMPLITAPNVSGYQHYEHICHRLFKKLDTNRCMGIGQYAWDPNDWLSHSSWCYVPFSCKKLNGGDRLNSRPVSWKKCERGKDPLFQELAPKDLFKWMSEQGRFLGAIGTMFRYTYPALRPEIWFDIKKKLKRREFKRMPQMLLSAMKHNMPIVIETMPITQALFAQKKVIWNNTLSALVCNDAQKRGCFLEEDTFDAKSEL</sequence>
<feature type="signal peptide" evidence="1">
    <location>
        <begin position="1"/>
        <end position="28"/>
    </location>
</feature>
<evidence type="ECO:0000256" key="1">
    <source>
        <dbReference type="SAM" id="SignalP"/>
    </source>
</evidence>
<accession>A0A7S1MJ62</accession>
<name>A0A7S1MJ62_ALECA</name>
<dbReference type="EMBL" id="HBGE01038343">
    <property type="protein sequence ID" value="CAD9133142.1"/>
    <property type="molecule type" value="Transcribed_RNA"/>
</dbReference>
<protein>
    <submittedName>
        <fullName evidence="2">Uncharacterized protein</fullName>
    </submittedName>
</protein>
<reference evidence="2" key="1">
    <citation type="submission" date="2021-01" db="EMBL/GenBank/DDBJ databases">
        <authorList>
            <person name="Corre E."/>
            <person name="Pelletier E."/>
            <person name="Niang G."/>
            <person name="Scheremetjew M."/>
            <person name="Finn R."/>
            <person name="Kale V."/>
            <person name="Holt S."/>
            <person name="Cochrane G."/>
            <person name="Meng A."/>
            <person name="Brown T."/>
            <person name="Cohen L."/>
        </authorList>
    </citation>
    <scope>NUCLEOTIDE SEQUENCE</scope>
    <source>
        <strain evidence="2">OF101</strain>
    </source>
</reference>
<gene>
    <name evidence="2" type="ORF">ACAT0790_LOCUS23147</name>
</gene>
<evidence type="ECO:0000313" key="2">
    <source>
        <dbReference type="EMBL" id="CAD9133142.1"/>
    </source>
</evidence>
<keyword evidence="1" id="KW-0732">Signal</keyword>